<proteinExistence type="predicted"/>
<dbReference type="Proteomes" id="UP001603857">
    <property type="component" value="Unassembled WGS sequence"/>
</dbReference>
<organism evidence="1 2">
    <name type="scientific">Flemingia macrophylla</name>
    <dbReference type="NCBI Taxonomy" id="520843"/>
    <lineage>
        <taxon>Eukaryota</taxon>
        <taxon>Viridiplantae</taxon>
        <taxon>Streptophyta</taxon>
        <taxon>Embryophyta</taxon>
        <taxon>Tracheophyta</taxon>
        <taxon>Spermatophyta</taxon>
        <taxon>Magnoliopsida</taxon>
        <taxon>eudicotyledons</taxon>
        <taxon>Gunneridae</taxon>
        <taxon>Pentapetalae</taxon>
        <taxon>rosids</taxon>
        <taxon>fabids</taxon>
        <taxon>Fabales</taxon>
        <taxon>Fabaceae</taxon>
        <taxon>Papilionoideae</taxon>
        <taxon>50 kb inversion clade</taxon>
        <taxon>NPAAA clade</taxon>
        <taxon>indigoferoid/millettioid clade</taxon>
        <taxon>Phaseoleae</taxon>
        <taxon>Flemingia</taxon>
    </lineage>
</organism>
<evidence type="ECO:0000313" key="2">
    <source>
        <dbReference type="Proteomes" id="UP001603857"/>
    </source>
</evidence>
<dbReference type="EMBL" id="JBGMDY010000010">
    <property type="protein sequence ID" value="KAL2320085.1"/>
    <property type="molecule type" value="Genomic_DNA"/>
</dbReference>
<evidence type="ECO:0000313" key="1">
    <source>
        <dbReference type="EMBL" id="KAL2320085.1"/>
    </source>
</evidence>
<keyword evidence="2" id="KW-1185">Reference proteome</keyword>
<reference evidence="1 2" key="1">
    <citation type="submission" date="2024-08" db="EMBL/GenBank/DDBJ databases">
        <title>Insights into the chromosomal genome structure of Flemingia macrophylla.</title>
        <authorList>
            <person name="Ding Y."/>
            <person name="Zhao Y."/>
            <person name="Bi W."/>
            <person name="Wu M."/>
            <person name="Zhao G."/>
            <person name="Gong Y."/>
            <person name="Li W."/>
            <person name="Zhang P."/>
        </authorList>
    </citation>
    <scope>NUCLEOTIDE SEQUENCE [LARGE SCALE GENOMIC DNA]</scope>
    <source>
        <strain evidence="1">DYQJB</strain>
        <tissue evidence="1">Leaf</tissue>
    </source>
</reference>
<dbReference type="AlphaFoldDB" id="A0ABD1L987"/>
<sequence>MEVVGLMLREFVDEYIVRDVDVFVQTEPIQCPRLSKALSRVILQGKCLSLSSLDKTRKPNFGNEGSRTVQERSILVRPKAYIQFPTLPTDGDNAVATYHNSWHNNNVIDRGAA</sequence>
<gene>
    <name evidence="1" type="ORF">Fmac_029054</name>
</gene>
<protein>
    <submittedName>
        <fullName evidence="1">Uncharacterized protein</fullName>
    </submittedName>
</protein>
<name>A0ABD1L987_9FABA</name>
<accession>A0ABD1L987</accession>
<comment type="caution">
    <text evidence="1">The sequence shown here is derived from an EMBL/GenBank/DDBJ whole genome shotgun (WGS) entry which is preliminary data.</text>
</comment>